<name>A0ABR5E0V1_9HYPH</name>
<dbReference type="EMBL" id="LAPV01000084">
    <property type="protein sequence ID" value="KKC33730.1"/>
    <property type="molecule type" value="Genomic_DNA"/>
</dbReference>
<keyword evidence="2" id="KW-1185">Reference proteome</keyword>
<protein>
    <submittedName>
        <fullName evidence="1">Uncharacterized protein</fullName>
    </submittedName>
</protein>
<gene>
    <name evidence="1" type="ORF">WH91_07145</name>
</gene>
<proteinExistence type="predicted"/>
<evidence type="ECO:0000313" key="2">
    <source>
        <dbReference type="Proteomes" id="UP000033519"/>
    </source>
</evidence>
<reference evidence="1 2" key="1">
    <citation type="submission" date="2015-03" db="EMBL/GenBank/DDBJ databases">
        <authorList>
            <person name="Lepp D."/>
            <person name="Hassan Y.I."/>
            <person name="Li X.-Z."/>
            <person name="Zhou T."/>
        </authorList>
    </citation>
    <scope>NUCLEOTIDE SEQUENCE [LARGE SCALE GENOMIC DNA]</scope>
    <source>
        <strain evidence="1 2">Cr7-05</strain>
    </source>
</reference>
<accession>A0ABR5E0V1</accession>
<sequence length="70" mass="7788">MASMAVVEARSWAERWSERRSERGSLADTVSALPRTAYRRCHPASMPQSPPMPTGARCPAWYRNLAASLP</sequence>
<dbReference type="Proteomes" id="UP000033519">
    <property type="component" value="Unassembled WGS sequence"/>
</dbReference>
<comment type="caution">
    <text evidence="1">The sequence shown here is derived from an EMBL/GenBank/DDBJ whole genome shotgun (WGS) entry which is preliminary data.</text>
</comment>
<organism evidence="1 2">
    <name type="scientific">Devosia psychrophila</name>
    <dbReference type="NCBI Taxonomy" id="728005"/>
    <lineage>
        <taxon>Bacteria</taxon>
        <taxon>Pseudomonadati</taxon>
        <taxon>Pseudomonadota</taxon>
        <taxon>Alphaproteobacteria</taxon>
        <taxon>Hyphomicrobiales</taxon>
        <taxon>Devosiaceae</taxon>
        <taxon>Devosia</taxon>
    </lineage>
</organism>
<evidence type="ECO:0000313" key="1">
    <source>
        <dbReference type="EMBL" id="KKC33730.1"/>
    </source>
</evidence>